<dbReference type="GO" id="GO:0008999">
    <property type="term" value="F:protein-N-terminal-alanine acetyltransferase activity"/>
    <property type="evidence" value="ECO:0007669"/>
    <property type="project" value="TreeGrafter"/>
</dbReference>
<dbReference type="AlphaFoldDB" id="A0A7H2BJ69"/>
<protein>
    <submittedName>
        <fullName evidence="2">GNAT family N-acetyltransferase</fullName>
    </submittedName>
</protein>
<dbReference type="FunFam" id="3.40.630.30:FF:000047">
    <property type="entry name" value="Acetyltransferase, GNAT family"/>
    <property type="match status" value="1"/>
</dbReference>
<name>A0A7H2BJ69_9MICC</name>
<evidence type="ECO:0000259" key="1">
    <source>
        <dbReference type="PROSITE" id="PS51186"/>
    </source>
</evidence>
<dbReference type="Pfam" id="PF13302">
    <property type="entry name" value="Acetyltransf_3"/>
    <property type="match status" value="1"/>
</dbReference>
<dbReference type="PROSITE" id="PS51186">
    <property type="entry name" value="GNAT"/>
    <property type="match status" value="1"/>
</dbReference>
<dbReference type="InterPro" id="IPR051908">
    <property type="entry name" value="Ribosomal_N-acetyltransferase"/>
</dbReference>
<dbReference type="KEGG" id="rama:IDM48_10225"/>
<keyword evidence="3" id="KW-1185">Reference proteome</keyword>
<sequence>MVHYNEFDQPIGDEVSGWTPRPRPERVTLNGRFCTIKPLSTEKHGADLIETLLQRSENSIWTYMAAGPFETIEDFIDFLCVQESSADPLHFTIIDHELGKAVGTFSLMHMTPEHGTIEVGWVIYSQLLKRTATATEAQYLLMKYALEDLGYRRYEWKCDALNEPSRRAARRLGFRFEGIFRNALIYKNRSRDTAWFALTDEDWPHQKQAFEKWLRPENFDQRGQQKEALERPNEL</sequence>
<dbReference type="RefSeq" id="WP_190617278.1">
    <property type="nucleotide sequence ID" value="NZ_CP061538.1"/>
</dbReference>
<dbReference type="PANTHER" id="PTHR43441:SF2">
    <property type="entry name" value="FAMILY ACETYLTRANSFERASE, PUTATIVE (AFU_ORTHOLOGUE AFUA_7G00850)-RELATED"/>
    <property type="match status" value="1"/>
</dbReference>
<dbReference type="PANTHER" id="PTHR43441">
    <property type="entry name" value="RIBOSOMAL-PROTEIN-SERINE ACETYLTRANSFERASE"/>
    <property type="match status" value="1"/>
</dbReference>
<dbReference type="GO" id="GO:1990189">
    <property type="term" value="F:protein N-terminal-serine acetyltransferase activity"/>
    <property type="evidence" value="ECO:0007669"/>
    <property type="project" value="TreeGrafter"/>
</dbReference>
<dbReference type="Gene3D" id="3.40.630.30">
    <property type="match status" value="1"/>
</dbReference>
<evidence type="ECO:0000313" key="3">
    <source>
        <dbReference type="Proteomes" id="UP000516421"/>
    </source>
</evidence>
<reference evidence="2 3" key="1">
    <citation type="submission" date="2020-09" db="EMBL/GenBank/DDBJ databases">
        <title>Investigation of environmental microbe.</title>
        <authorList>
            <person name="Ou Y."/>
            <person name="Kang Q."/>
        </authorList>
    </citation>
    <scope>NUCLEOTIDE SEQUENCE [LARGE SCALE GENOMIC DNA]</scope>
    <source>
        <strain evidence="2 3">KJZ-9</strain>
    </source>
</reference>
<dbReference type="InterPro" id="IPR016181">
    <property type="entry name" value="Acyl_CoA_acyltransferase"/>
</dbReference>
<evidence type="ECO:0000313" key="2">
    <source>
        <dbReference type="EMBL" id="QNV39715.1"/>
    </source>
</evidence>
<feature type="domain" description="N-acetyltransferase" evidence="1">
    <location>
        <begin position="34"/>
        <end position="192"/>
    </location>
</feature>
<dbReference type="EMBL" id="CP061538">
    <property type="protein sequence ID" value="QNV39715.1"/>
    <property type="molecule type" value="Genomic_DNA"/>
</dbReference>
<dbReference type="InterPro" id="IPR000182">
    <property type="entry name" value="GNAT_dom"/>
</dbReference>
<dbReference type="Proteomes" id="UP000516421">
    <property type="component" value="Chromosome"/>
</dbReference>
<organism evidence="2 3">
    <name type="scientific">Rothia amarae</name>
    <dbReference type="NCBI Taxonomy" id="169480"/>
    <lineage>
        <taxon>Bacteria</taxon>
        <taxon>Bacillati</taxon>
        <taxon>Actinomycetota</taxon>
        <taxon>Actinomycetes</taxon>
        <taxon>Micrococcales</taxon>
        <taxon>Micrococcaceae</taxon>
        <taxon>Rothia</taxon>
    </lineage>
</organism>
<keyword evidence="2" id="KW-0808">Transferase</keyword>
<gene>
    <name evidence="2" type="ORF">IDM48_10225</name>
</gene>
<proteinExistence type="predicted"/>
<dbReference type="SUPFAM" id="SSF55729">
    <property type="entry name" value="Acyl-CoA N-acyltransferases (Nat)"/>
    <property type="match status" value="1"/>
</dbReference>
<accession>A0A7H2BJ69</accession>